<reference evidence="8" key="1">
    <citation type="journal article" date="2014" name="Int. J. Syst. Evol. Microbiol.">
        <title>Complete genome sequence of Corynebacterium casei LMG S-19264T (=DSM 44701T), isolated from a smear-ripened cheese.</title>
        <authorList>
            <consortium name="US DOE Joint Genome Institute (JGI-PGF)"/>
            <person name="Walter F."/>
            <person name="Albersmeier A."/>
            <person name="Kalinowski J."/>
            <person name="Ruckert C."/>
        </authorList>
    </citation>
    <scope>NUCLEOTIDE SEQUENCE</scope>
    <source>
        <strain evidence="8">KCTC 12711</strain>
    </source>
</reference>
<accession>A0A918VKZ9</accession>
<name>A0A918VKZ9_9GAMM</name>
<evidence type="ECO:0000256" key="2">
    <source>
        <dbReference type="ARBA" id="ARBA00006679"/>
    </source>
</evidence>
<feature type="transmembrane region" description="Helical" evidence="7">
    <location>
        <begin position="105"/>
        <end position="126"/>
    </location>
</feature>
<dbReference type="RefSeq" id="WP_189399652.1">
    <property type="nucleotide sequence ID" value="NZ_BMXA01000002.1"/>
</dbReference>
<dbReference type="Proteomes" id="UP000614811">
    <property type="component" value="Unassembled WGS sequence"/>
</dbReference>
<dbReference type="InterPro" id="IPR032808">
    <property type="entry name" value="DoxX"/>
</dbReference>
<organism evidence="8 9">
    <name type="scientific">Arenicella chitinivorans</name>
    <dbReference type="NCBI Taxonomy" id="1329800"/>
    <lineage>
        <taxon>Bacteria</taxon>
        <taxon>Pseudomonadati</taxon>
        <taxon>Pseudomonadota</taxon>
        <taxon>Gammaproteobacteria</taxon>
        <taxon>Arenicellales</taxon>
        <taxon>Arenicellaceae</taxon>
        <taxon>Arenicella</taxon>
    </lineage>
</organism>
<dbReference type="PANTHER" id="PTHR33452">
    <property type="entry name" value="OXIDOREDUCTASE CATD-RELATED"/>
    <property type="match status" value="1"/>
</dbReference>
<reference evidence="8" key="2">
    <citation type="submission" date="2020-09" db="EMBL/GenBank/DDBJ databases">
        <authorList>
            <person name="Sun Q."/>
            <person name="Kim S."/>
        </authorList>
    </citation>
    <scope>NUCLEOTIDE SEQUENCE</scope>
    <source>
        <strain evidence="8">KCTC 12711</strain>
    </source>
</reference>
<evidence type="ECO:0000256" key="5">
    <source>
        <dbReference type="ARBA" id="ARBA00022989"/>
    </source>
</evidence>
<keyword evidence="5 7" id="KW-1133">Transmembrane helix</keyword>
<dbReference type="InterPro" id="IPR051907">
    <property type="entry name" value="DoxX-like_oxidoreductase"/>
</dbReference>
<evidence type="ECO:0000256" key="3">
    <source>
        <dbReference type="ARBA" id="ARBA00022475"/>
    </source>
</evidence>
<keyword evidence="3" id="KW-1003">Cell membrane</keyword>
<dbReference type="Pfam" id="PF07681">
    <property type="entry name" value="DoxX"/>
    <property type="match status" value="1"/>
</dbReference>
<keyword evidence="4 7" id="KW-0812">Transmembrane</keyword>
<dbReference type="PANTHER" id="PTHR33452:SF1">
    <property type="entry name" value="INNER MEMBRANE PROTEIN YPHA-RELATED"/>
    <property type="match status" value="1"/>
</dbReference>
<gene>
    <name evidence="8" type="ORF">GCM10008090_16040</name>
</gene>
<comment type="caution">
    <text evidence="8">The sequence shown here is derived from an EMBL/GenBank/DDBJ whole genome shotgun (WGS) entry which is preliminary data.</text>
</comment>
<comment type="subcellular location">
    <subcellularLocation>
        <location evidence="1">Cell membrane</location>
        <topology evidence="1">Multi-pass membrane protein</topology>
    </subcellularLocation>
</comment>
<comment type="similarity">
    <text evidence="2">Belongs to the DoxX family.</text>
</comment>
<evidence type="ECO:0000256" key="4">
    <source>
        <dbReference type="ARBA" id="ARBA00022692"/>
    </source>
</evidence>
<dbReference type="AlphaFoldDB" id="A0A918VKZ9"/>
<evidence type="ECO:0000256" key="1">
    <source>
        <dbReference type="ARBA" id="ARBA00004651"/>
    </source>
</evidence>
<dbReference type="EMBL" id="BMXA01000002">
    <property type="protein sequence ID" value="GHA07096.1"/>
    <property type="molecule type" value="Genomic_DNA"/>
</dbReference>
<evidence type="ECO:0000313" key="9">
    <source>
        <dbReference type="Proteomes" id="UP000614811"/>
    </source>
</evidence>
<protein>
    <submittedName>
        <fullName evidence="8">Membrane protein</fullName>
    </submittedName>
</protein>
<sequence length="142" mass="14634">MQTPTHAAGALLLRLTLGITLFAHGLLKLVIFTPAGTAGYFASLGIPEVFAYLTIFGEVVGGAALMIGVYTRLAAIASLPILIGATWVHAGNGWVFSSEGGGWEFPLMLVVLAITVALLGPGAAAVKRIPGLDLLIPTPLKD</sequence>
<keyword evidence="6 7" id="KW-0472">Membrane</keyword>
<dbReference type="GO" id="GO:0005886">
    <property type="term" value="C:plasma membrane"/>
    <property type="evidence" value="ECO:0007669"/>
    <property type="project" value="UniProtKB-SubCell"/>
</dbReference>
<evidence type="ECO:0000256" key="6">
    <source>
        <dbReference type="ARBA" id="ARBA00023136"/>
    </source>
</evidence>
<feature type="transmembrane region" description="Helical" evidence="7">
    <location>
        <begin position="69"/>
        <end position="90"/>
    </location>
</feature>
<evidence type="ECO:0000256" key="7">
    <source>
        <dbReference type="SAM" id="Phobius"/>
    </source>
</evidence>
<feature type="transmembrane region" description="Helical" evidence="7">
    <location>
        <begin position="12"/>
        <end position="32"/>
    </location>
</feature>
<proteinExistence type="inferred from homology"/>
<evidence type="ECO:0000313" key="8">
    <source>
        <dbReference type="EMBL" id="GHA07096.1"/>
    </source>
</evidence>
<keyword evidence="9" id="KW-1185">Reference proteome</keyword>